<dbReference type="EMBL" id="WNKU01000004">
    <property type="protein sequence ID" value="MTV48532.1"/>
    <property type="molecule type" value="Genomic_DNA"/>
</dbReference>
<sequence>MVVSIYGFFSLFIQGKLVHPDSVVIEQVKGESDNSLYIKGDIMSSSLGFSGYNCMVEKNSLYLQLRYSLVSSIHPTGNFEIKIPEGLDDVTKMYLVGTDRRDIKLIWSR</sequence>
<keyword evidence="2" id="KW-1185">Reference proteome</keyword>
<gene>
    <name evidence="1" type="ORF">GJ688_05990</name>
</gene>
<reference evidence="1 2" key="1">
    <citation type="submission" date="2019-11" db="EMBL/GenBank/DDBJ databases">
        <title>Whole-genome sequence of a the green, strictly anaerobic photosynthetic bacterium Heliobacillus mobilis DSM 6151.</title>
        <authorList>
            <person name="Kyndt J.A."/>
            <person name="Meyer T.E."/>
        </authorList>
    </citation>
    <scope>NUCLEOTIDE SEQUENCE [LARGE SCALE GENOMIC DNA]</scope>
    <source>
        <strain evidence="1 2">DSM 6151</strain>
    </source>
</reference>
<evidence type="ECO:0000313" key="1">
    <source>
        <dbReference type="EMBL" id="MTV48532.1"/>
    </source>
</evidence>
<accession>A0A6I3SIE8</accession>
<dbReference type="Proteomes" id="UP000430670">
    <property type="component" value="Unassembled WGS sequence"/>
</dbReference>
<proteinExistence type="predicted"/>
<name>A0A6I3SIE8_HELMO</name>
<protein>
    <submittedName>
        <fullName evidence="1">Uncharacterized protein</fullName>
    </submittedName>
</protein>
<dbReference type="AlphaFoldDB" id="A0A6I3SIE8"/>
<organism evidence="1 2">
    <name type="scientific">Heliobacterium mobile</name>
    <name type="common">Heliobacillus mobilis</name>
    <dbReference type="NCBI Taxonomy" id="28064"/>
    <lineage>
        <taxon>Bacteria</taxon>
        <taxon>Bacillati</taxon>
        <taxon>Bacillota</taxon>
        <taxon>Clostridia</taxon>
        <taxon>Eubacteriales</taxon>
        <taxon>Heliobacteriaceae</taxon>
        <taxon>Heliobacterium</taxon>
    </lineage>
</organism>
<comment type="caution">
    <text evidence="1">The sequence shown here is derived from an EMBL/GenBank/DDBJ whole genome shotgun (WGS) entry which is preliminary data.</text>
</comment>
<evidence type="ECO:0000313" key="2">
    <source>
        <dbReference type="Proteomes" id="UP000430670"/>
    </source>
</evidence>